<gene>
    <name evidence="2" type="ORF">GSB_150507</name>
</gene>
<dbReference type="SUPFAM" id="SSF57184">
    <property type="entry name" value="Growth factor receptor domain"/>
    <property type="match status" value="1"/>
</dbReference>
<dbReference type="PANTHER" id="PTHR23275:SF100">
    <property type="entry name" value="EGF-LIKE DOMAIN-CONTAINING PROTEIN"/>
    <property type="match status" value="1"/>
</dbReference>
<dbReference type="PANTHER" id="PTHR23275">
    <property type="entry name" value="CABRIOLET.-RELATED"/>
    <property type="match status" value="1"/>
</dbReference>
<keyword evidence="1" id="KW-0472">Membrane</keyword>
<dbReference type="VEuPathDB" id="GiardiaDB:QR46_3514"/>
<sequence length="489" mass="50393">MQGRISRLVGQIAVVSQLWSIHRTTQRLHPGWSGCYNARAAPGGGVCREARDGAHDSMQGVERAKAVGECVEVADSGAPTTGQCKKGKCDTIGSTKVCTDCAFNNEVPINGECKDVTQAPGSTFCTGYAAGLCSACKGASFMFKGGCYQPSEVPGSSLCKAAPAGICTSPASEGYFVPPDADTAHQSVLACNDTDIVTLQNGKKYTGVTSCATCIQPSAAEANTPKAATCTACETTTPTYLKTVDGVTTCVPKSDCNNGFFVEENATPKKCTACNDNANCIACTGSSSNQCTRCKADGTKPYLKKEGETDAGSCVDITECTTGALYYTDDTDTTENGKTCKKCSEGVANCEQCTAPAQGKTKPACTKCTTPNYLKTAADGTTTCIEKTACKDDFFPKEDNSNGHKCLSCGDETSGVPNCAKCTAPSQEGEKPACSECTSGFRLEGGACVSAGGVNLSTGAIAGISVAAVVVVGGLVGFLCWWFVCRGKA</sequence>
<protein>
    <submittedName>
        <fullName evidence="2">Variant-specific surface protein</fullName>
    </submittedName>
</protein>
<dbReference type="VEuPathDB" id="GiardiaDB:GL50581_1266"/>
<proteinExistence type="predicted"/>
<dbReference type="InterPro" id="IPR006212">
    <property type="entry name" value="Furin_repeat"/>
</dbReference>
<comment type="caution">
    <text evidence="2">The sequence shown here is derived from an EMBL/GenBank/DDBJ whole genome shotgun (WGS) entry which is preliminary data.</text>
</comment>
<dbReference type="Proteomes" id="UP000018040">
    <property type="component" value="Unassembled WGS sequence"/>
</dbReference>
<dbReference type="InterPro" id="IPR052798">
    <property type="entry name" value="Giardia_VSA"/>
</dbReference>
<dbReference type="VEuPathDB" id="GiardiaDB:DHA2_154242"/>
<reference evidence="2 3" key="2">
    <citation type="journal article" date="2013" name="Genome Biol. Evol.">
        <title>Genome sequencing of Giardia lamblia genotypes A2 and B isolates (DH and GS) and comparative analysis with the genomes of genotypes A1 and E (WB and Pig).</title>
        <authorList>
            <person name="Adam R.D."/>
            <person name="Dahlstrom E.W."/>
            <person name="Martens C.A."/>
            <person name="Bruno D.P."/>
            <person name="Barbian K.D."/>
            <person name="Ricklefs S.M."/>
            <person name="Hernandez M.M."/>
            <person name="Narla N.P."/>
            <person name="Patel R.B."/>
            <person name="Porcella S.F."/>
            <person name="Nash T.E."/>
        </authorList>
    </citation>
    <scope>NUCLEOTIDE SEQUENCE [LARGE SCALE GENOMIC DNA]</scope>
    <source>
        <strain evidence="2 3">GS</strain>
    </source>
</reference>
<dbReference type="OrthoDB" id="413581at2759"/>
<organism evidence="2 3">
    <name type="scientific">Giardia intestinalis</name>
    <name type="common">Giardia lamblia</name>
    <dbReference type="NCBI Taxonomy" id="5741"/>
    <lineage>
        <taxon>Eukaryota</taxon>
        <taxon>Metamonada</taxon>
        <taxon>Diplomonadida</taxon>
        <taxon>Hexamitidae</taxon>
        <taxon>Giardiinae</taxon>
        <taxon>Giardia</taxon>
    </lineage>
</organism>
<dbReference type="VEuPathDB" id="GiardiaDB:DHA2_151632"/>
<reference evidence="3" key="1">
    <citation type="submission" date="2012-02" db="EMBL/GenBank/DDBJ databases">
        <title>Genome sequencing of Giardia lamblia Genotypes A2 and B isolates (DH and GS) and comparative analysis with the genomes of Genotypes A1 and E (WB and Pig).</title>
        <authorList>
            <person name="Adam R."/>
            <person name="Dahlstrom E."/>
            <person name="Martens C."/>
            <person name="Bruno D."/>
            <person name="Barbian K."/>
            <person name="Porcella S.F."/>
            <person name="Nash T."/>
        </authorList>
    </citation>
    <scope>NUCLEOTIDE SEQUENCE</scope>
    <source>
        <strain evidence="3">GS</strain>
    </source>
</reference>
<feature type="transmembrane region" description="Helical" evidence="1">
    <location>
        <begin position="460"/>
        <end position="484"/>
    </location>
</feature>
<dbReference type="EMBL" id="AHHH01000025">
    <property type="protein sequence ID" value="ESU44290.1"/>
    <property type="molecule type" value="Genomic_DNA"/>
</dbReference>
<accession>V6U4W0</accession>
<dbReference type="InterPro" id="IPR005127">
    <property type="entry name" value="Giardia_VSP"/>
</dbReference>
<dbReference type="InterPro" id="IPR009030">
    <property type="entry name" value="Growth_fac_rcpt_cys_sf"/>
</dbReference>
<evidence type="ECO:0000313" key="3">
    <source>
        <dbReference type="Proteomes" id="UP000018040"/>
    </source>
</evidence>
<evidence type="ECO:0000313" key="2">
    <source>
        <dbReference type="EMBL" id="ESU44290.1"/>
    </source>
</evidence>
<keyword evidence="1" id="KW-0812">Transmembrane</keyword>
<dbReference type="AlphaFoldDB" id="V6U4W0"/>
<dbReference type="SMART" id="SM00261">
    <property type="entry name" value="FU"/>
    <property type="match status" value="4"/>
</dbReference>
<name>V6U4W0_GIAIN</name>
<keyword evidence="1" id="KW-1133">Transmembrane helix</keyword>
<dbReference type="Pfam" id="PF03302">
    <property type="entry name" value="VSP"/>
    <property type="match status" value="2"/>
</dbReference>
<dbReference type="Gene3D" id="2.10.220.10">
    <property type="entry name" value="Hormone Receptor, Insulin-like Growth Factor Receptor 1, Chain A, domain 2"/>
    <property type="match status" value="2"/>
</dbReference>
<evidence type="ECO:0000256" key="1">
    <source>
        <dbReference type="SAM" id="Phobius"/>
    </source>
</evidence>